<feature type="transmembrane region" description="Helical" evidence="2">
    <location>
        <begin position="25"/>
        <end position="43"/>
    </location>
</feature>
<keyword evidence="4" id="KW-1185">Reference proteome</keyword>
<feature type="region of interest" description="Disordered" evidence="1">
    <location>
        <begin position="1"/>
        <end position="22"/>
    </location>
</feature>
<dbReference type="EMBL" id="WTYP01000001">
    <property type="protein sequence ID" value="MXP46994.1"/>
    <property type="molecule type" value="Genomic_DNA"/>
</dbReference>
<dbReference type="AlphaFoldDB" id="A0A6I4V3Q1"/>
<feature type="transmembrane region" description="Helical" evidence="2">
    <location>
        <begin position="144"/>
        <end position="166"/>
    </location>
</feature>
<feature type="transmembrane region" description="Helical" evidence="2">
    <location>
        <begin position="117"/>
        <end position="138"/>
    </location>
</feature>
<feature type="transmembrane region" description="Helical" evidence="2">
    <location>
        <begin position="246"/>
        <end position="266"/>
    </location>
</feature>
<dbReference type="Proteomes" id="UP000471435">
    <property type="component" value="Unassembled WGS sequence"/>
</dbReference>
<evidence type="ECO:0000256" key="1">
    <source>
        <dbReference type="SAM" id="MobiDB-lite"/>
    </source>
</evidence>
<evidence type="ECO:0000313" key="4">
    <source>
        <dbReference type="Proteomes" id="UP000471435"/>
    </source>
</evidence>
<feature type="transmembrane region" description="Helical" evidence="2">
    <location>
        <begin position="321"/>
        <end position="344"/>
    </location>
</feature>
<organism evidence="3 4">
    <name type="scientific">Pontixanthobacter luteolus</name>
    <dbReference type="NCBI Taxonomy" id="295089"/>
    <lineage>
        <taxon>Bacteria</taxon>
        <taxon>Pseudomonadati</taxon>
        <taxon>Pseudomonadota</taxon>
        <taxon>Alphaproteobacteria</taxon>
        <taxon>Sphingomonadales</taxon>
        <taxon>Erythrobacteraceae</taxon>
        <taxon>Pontixanthobacter</taxon>
    </lineage>
</organism>
<keyword evidence="2" id="KW-1133">Transmembrane helix</keyword>
<feature type="transmembrane region" description="Helical" evidence="2">
    <location>
        <begin position="278"/>
        <end position="301"/>
    </location>
</feature>
<reference evidence="3 4" key="1">
    <citation type="submission" date="2019-12" db="EMBL/GenBank/DDBJ databases">
        <title>Genomic-based taxomic classification of the family Erythrobacteraceae.</title>
        <authorList>
            <person name="Xu L."/>
        </authorList>
    </citation>
    <scope>NUCLEOTIDE SEQUENCE [LARGE SCALE GENOMIC DNA]</scope>
    <source>
        <strain evidence="3 4">SW-109</strain>
    </source>
</reference>
<feature type="transmembrane region" description="Helical" evidence="2">
    <location>
        <begin position="207"/>
        <end position="226"/>
    </location>
</feature>
<dbReference type="Pfam" id="PF06966">
    <property type="entry name" value="DUF1295"/>
    <property type="match status" value="1"/>
</dbReference>
<feature type="compositionally biased region" description="Low complexity" evidence="1">
    <location>
        <begin position="1"/>
        <end position="15"/>
    </location>
</feature>
<dbReference type="RefSeq" id="WP_160730166.1">
    <property type="nucleotide sequence ID" value="NZ_WTYP01000001.1"/>
</dbReference>
<name>A0A6I4V3Q1_9SPHN</name>
<evidence type="ECO:0000313" key="3">
    <source>
        <dbReference type="EMBL" id="MXP46994.1"/>
    </source>
</evidence>
<proteinExistence type="predicted"/>
<dbReference type="OrthoDB" id="7388137at2"/>
<sequence>MSATSSSPGTGTATPDASRPPRSDVSAATGFVGLLGLLAWIIFCRNYPAFADFFGIGGPRAPLTGPYAALAALAFSSIPMVLWSVLVDKVHRNPSTGIDWDNPRPASTVLEISIVKIAGLWATWAMIGFLYCVARWYWSGQYLFAMEVIAGAAIPMFILSIPYVIWLDRVMVNPRDHAWHFGAMLLGREAYDPDEVKKHWRAWIIKGFFGAFMISILPGGFAYIVSADLAGITSDPVRLARSLIELLFVIDVQIGTVGYLVTMRPLDAHIRSGNPFLSGWLAALICYPPLVFAFMGADGMLAYEVNTAGWSFWFADSTTLLWIWAALLVFLTGVYAWATIAFGIRFSNLTYRGVLTNGPYRFTRHPAYLSKNLFWWCSTLPFLVTSDSLTDLVRNTFFLGCVSAIYYWRARTEEAHLLQEDPKYREYHAWMEQNGIITRPLSAIRKRLRPRGPVIAQPAE</sequence>
<gene>
    <name evidence="3" type="ORF">GRI43_06285</name>
</gene>
<dbReference type="Gene3D" id="1.20.120.1630">
    <property type="match status" value="1"/>
</dbReference>
<protein>
    <submittedName>
        <fullName evidence="3">DUF1295 domain-containing protein</fullName>
    </submittedName>
</protein>
<evidence type="ECO:0000256" key="2">
    <source>
        <dbReference type="SAM" id="Phobius"/>
    </source>
</evidence>
<keyword evidence="2" id="KW-0472">Membrane</keyword>
<keyword evidence="2" id="KW-0812">Transmembrane</keyword>
<dbReference type="InterPro" id="IPR010721">
    <property type="entry name" value="UstE-like"/>
</dbReference>
<accession>A0A6I4V3Q1</accession>
<feature type="transmembrane region" description="Helical" evidence="2">
    <location>
        <begin position="63"/>
        <end position="86"/>
    </location>
</feature>
<comment type="caution">
    <text evidence="3">The sequence shown here is derived from an EMBL/GenBank/DDBJ whole genome shotgun (WGS) entry which is preliminary data.</text>
</comment>